<sequence length="90" mass="9616">MSQLLITGATGFLGGAVLARSLSESSFNTVLLLVRANSPQEGVARIRNNLANFGCTEAQLAQINPENILLGDLAEPEHFLMMKDCPASRT</sequence>
<evidence type="ECO:0000313" key="2">
    <source>
        <dbReference type="EMBL" id="SQC94123.1"/>
    </source>
</evidence>
<dbReference type="InterPro" id="IPR036291">
    <property type="entry name" value="NAD(P)-bd_dom_sf"/>
</dbReference>
<dbReference type="EMBL" id="UAVU01000012">
    <property type="protein sequence ID" value="SQC94123.1"/>
    <property type="molecule type" value="Genomic_DNA"/>
</dbReference>
<organism evidence="2 3">
    <name type="scientific">Cedecea neteri</name>
    <dbReference type="NCBI Taxonomy" id="158822"/>
    <lineage>
        <taxon>Bacteria</taxon>
        <taxon>Pseudomonadati</taxon>
        <taxon>Pseudomonadota</taxon>
        <taxon>Gammaproteobacteria</taxon>
        <taxon>Enterobacterales</taxon>
        <taxon>Enterobacteriaceae</taxon>
        <taxon>Cedecea</taxon>
    </lineage>
</organism>
<accession>A0A2X3JDW2</accession>
<dbReference type="InterPro" id="IPR013120">
    <property type="entry name" value="FAR_NAD-bd"/>
</dbReference>
<dbReference type="Gene3D" id="3.40.50.720">
    <property type="entry name" value="NAD(P)-binding Rossmann-like Domain"/>
    <property type="match status" value="1"/>
</dbReference>
<dbReference type="SUPFAM" id="SSF51735">
    <property type="entry name" value="NAD(P)-binding Rossmann-fold domains"/>
    <property type="match status" value="1"/>
</dbReference>
<dbReference type="AlphaFoldDB" id="A0A2X3JDW2"/>
<name>A0A2X3JDW2_9ENTR</name>
<dbReference type="Proteomes" id="UP000251197">
    <property type="component" value="Unassembled WGS sequence"/>
</dbReference>
<dbReference type="Pfam" id="PF07993">
    <property type="entry name" value="NAD_binding_4"/>
    <property type="match status" value="1"/>
</dbReference>
<evidence type="ECO:0000259" key="1">
    <source>
        <dbReference type="Pfam" id="PF07993"/>
    </source>
</evidence>
<protein>
    <submittedName>
        <fullName evidence="2">Linear gramicidin synthase subunit D</fullName>
    </submittedName>
</protein>
<gene>
    <name evidence="2" type="primary">lgrD</name>
    <name evidence="2" type="ORF">NCTC12120_07241</name>
</gene>
<feature type="domain" description="Thioester reductase (TE)" evidence="1">
    <location>
        <begin position="6"/>
        <end position="77"/>
    </location>
</feature>
<reference evidence="2 3" key="1">
    <citation type="submission" date="2018-06" db="EMBL/GenBank/DDBJ databases">
        <authorList>
            <consortium name="Pathogen Informatics"/>
            <person name="Doyle S."/>
        </authorList>
    </citation>
    <scope>NUCLEOTIDE SEQUENCE [LARGE SCALE GENOMIC DNA]</scope>
    <source>
        <strain evidence="2 3">NCTC12120</strain>
    </source>
</reference>
<evidence type="ECO:0000313" key="3">
    <source>
        <dbReference type="Proteomes" id="UP000251197"/>
    </source>
</evidence>
<proteinExistence type="predicted"/>